<evidence type="ECO:0000313" key="3">
    <source>
        <dbReference type="EMBL" id="KAJ5580905.1"/>
    </source>
</evidence>
<dbReference type="Proteomes" id="UP001216150">
    <property type="component" value="Unassembled WGS sequence"/>
</dbReference>
<feature type="region of interest" description="Disordered" evidence="1">
    <location>
        <begin position="282"/>
        <end position="307"/>
    </location>
</feature>
<sequence>MQVHSAIEYFLLITKPFFDFTNVLSKTRDCTVHYIFSIYNRLFIYLEETEKKLRYKYIHWKKNILRALQLAQKKLSKYYSGTDDSAYSTICALATILYPSKKLQYFDNKNWRDSDIDFIKQYQNREVHQPDILEKIDNIENKKFAMLCDSQQTTLPTDEFDSWQNEIIQYLSKKYKQEFPVLARIAQDILSIPASGAGTEIEITKEYLLSGEAAILDQSCLSSPLLEFIEPISDNEEKEYQEKLQEEDSDNSIDEPAISHLSKRPVNSLDLDNSILLEETAFDSTQTRTGRIRKKPQLPDRFEMGKP</sequence>
<accession>A0AAD6DH01</accession>
<dbReference type="GO" id="GO:0046983">
    <property type="term" value="F:protein dimerization activity"/>
    <property type="evidence" value="ECO:0007669"/>
    <property type="project" value="InterPro"/>
</dbReference>
<dbReference type="AlphaFoldDB" id="A0AAD6DH01"/>
<dbReference type="Pfam" id="PF05699">
    <property type="entry name" value="Dimer_Tnp_hAT"/>
    <property type="match status" value="1"/>
</dbReference>
<evidence type="ECO:0000259" key="2">
    <source>
        <dbReference type="Pfam" id="PF05699"/>
    </source>
</evidence>
<dbReference type="InterPro" id="IPR008906">
    <property type="entry name" value="HATC_C_dom"/>
</dbReference>
<feature type="compositionally biased region" description="Basic and acidic residues" evidence="1">
    <location>
        <begin position="297"/>
        <end position="307"/>
    </location>
</feature>
<evidence type="ECO:0000313" key="4">
    <source>
        <dbReference type="Proteomes" id="UP001216150"/>
    </source>
</evidence>
<name>A0AAD6DH01_9EURO</name>
<dbReference type="SUPFAM" id="SSF53098">
    <property type="entry name" value="Ribonuclease H-like"/>
    <property type="match status" value="1"/>
</dbReference>
<organism evidence="3 4">
    <name type="scientific">Penicillium hetheringtonii</name>
    <dbReference type="NCBI Taxonomy" id="911720"/>
    <lineage>
        <taxon>Eukaryota</taxon>
        <taxon>Fungi</taxon>
        <taxon>Dikarya</taxon>
        <taxon>Ascomycota</taxon>
        <taxon>Pezizomycotina</taxon>
        <taxon>Eurotiomycetes</taxon>
        <taxon>Eurotiomycetidae</taxon>
        <taxon>Eurotiales</taxon>
        <taxon>Aspergillaceae</taxon>
        <taxon>Penicillium</taxon>
    </lineage>
</organism>
<dbReference type="InterPro" id="IPR012337">
    <property type="entry name" value="RNaseH-like_sf"/>
</dbReference>
<proteinExistence type="predicted"/>
<protein>
    <recommendedName>
        <fullName evidence="2">HAT C-terminal dimerisation domain-containing protein</fullName>
    </recommendedName>
</protein>
<comment type="caution">
    <text evidence="3">The sequence shown here is derived from an EMBL/GenBank/DDBJ whole genome shotgun (WGS) entry which is preliminary data.</text>
</comment>
<feature type="domain" description="HAT C-terminal dimerisation" evidence="2">
    <location>
        <begin position="164"/>
        <end position="200"/>
    </location>
</feature>
<evidence type="ECO:0000256" key="1">
    <source>
        <dbReference type="SAM" id="MobiDB-lite"/>
    </source>
</evidence>
<dbReference type="PANTHER" id="PTHR23272:SF190">
    <property type="entry name" value="ZINC FINGER, BED-TYPE-RELATED"/>
    <property type="match status" value="1"/>
</dbReference>
<dbReference type="PANTHER" id="PTHR23272">
    <property type="entry name" value="BED FINGER-RELATED"/>
    <property type="match status" value="1"/>
</dbReference>
<keyword evidence="4" id="KW-1185">Reference proteome</keyword>
<gene>
    <name evidence="3" type="ORF">N7450_007206</name>
</gene>
<reference evidence="3 4" key="1">
    <citation type="journal article" date="2023" name="IMA Fungus">
        <title>Comparative genomic study of the Penicillium genus elucidates a diverse pangenome and 15 lateral gene transfer events.</title>
        <authorList>
            <person name="Petersen C."/>
            <person name="Sorensen T."/>
            <person name="Nielsen M.R."/>
            <person name="Sondergaard T.E."/>
            <person name="Sorensen J.L."/>
            <person name="Fitzpatrick D.A."/>
            <person name="Frisvad J.C."/>
            <person name="Nielsen K.L."/>
        </authorList>
    </citation>
    <scope>NUCLEOTIDE SEQUENCE [LARGE SCALE GENOMIC DNA]</scope>
    <source>
        <strain evidence="3 4">IBT 29057</strain>
    </source>
</reference>
<dbReference type="EMBL" id="JAQJAC010000006">
    <property type="protein sequence ID" value="KAJ5580905.1"/>
    <property type="molecule type" value="Genomic_DNA"/>
</dbReference>